<dbReference type="STRING" id="312017.Q23AR9"/>
<gene>
    <name evidence="5" type="ORF">TTHERM_00770760</name>
</gene>
<dbReference type="eggNOG" id="KOG2274">
    <property type="taxonomic scope" value="Eukaryota"/>
</dbReference>
<dbReference type="GeneID" id="7823112"/>
<dbReference type="Proteomes" id="UP000009168">
    <property type="component" value="Unassembled WGS sequence"/>
</dbReference>
<evidence type="ECO:0000259" key="4">
    <source>
        <dbReference type="PROSITE" id="PS50166"/>
    </source>
</evidence>
<dbReference type="InParanoid" id="Q23AR9"/>
<feature type="domain" description="Importin N-terminal" evidence="4">
    <location>
        <begin position="31"/>
        <end position="101"/>
    </location>
</feature>
<organism evidence="5 6">
    <name type="scientific">Tetrahymena thermophila (strain SB210)</name>
    <dbReference type="NCBI Taxonomy" id="312017"/>
    <lineage>
        <taxon>Eukaryota</taxon>
        <taxon>Sar</taxon>
        <taxon>Alveolata</taxon>
        <taxon>Ciliophora</taxon>
        <taxon>Intramacronucleata</taxon>
        <taxon>Oligohymenophorea</taxon>
        <taxon>Hymenostomatida</taxon>
        <taxon>Tetrahymenina</taxon>
        <taxon>Tetrahymenidae</taxon>
        <taxon>Tetrahymena</taxon>
    </lineage>
</organism>
<dbReference type="OrthoDB" id="431626at2759"/>
<dbReference type="AlphaFoldDB" id="Q23AR9"/>
<evidence type="ECO:0000313" key="6">
    <source>
        <dbReference type="Proteomes" id="UP000009168"/>
    </source>
</evidence>
<dbReference type="InterPro" id="IPR016024">
    <property type="entry name" value="ARM-type_fold"/>
</dbReference>
<dbReference type="GO" id="GO:0031267">
    <property type="term" value="F:small GTPase binding"/>
    <property type="evidence" value="ECO:0007669"/>
    <property type="project" value="InterPro"/>
</dbReference>
<sequence length="1170" mass="134940">MDSNSVSQQDMLTVLNVYQQLVTDSTKLAQGDKFLEQALNQINNFASTSIKIFVQKEQNMQMRIYIGALIKNMLREYWQSNQALADQKKEIREILLHGLLMNVGDLRIIEIIALIITEIMVFDGVELWASSLKQIIDWMKSEDLERVNTGLELFCTIFSKVSEKYRNEKILPESFSLTPLIPKLMQALLQILVNLRTLNETQREKLFVLLYLTITSFAYADGSDNRLVAQCFDETFKDWMNLFISTLQTDLKSHITIKRYILKIMNVIFRDFTYYARNAIAIRILPIWKFMNSILPLYIWTCVYGIQLQNLDNNAQPIQDPATILIQQGAQQMDQYGSAGLDNLDFRFLEEEDECLNEIEGLTLNAIELLATLVIKEDLYMLVKHALFPIINALAHFILLSKQQEKLWIHEPNQFITDDEDEANMKSLRALAHNLIFQLIEKFQDQTTQALMIVAEKFMTNQDQAQTVQVIQEFYDKGLASEIKMGQSFDFTKERLMEFIKTSNFDCTLPDHAWKKREVGLLLLGSFSDDIIDFQYKHTSSFDISSLIQNLISDIQIPNSNPILIAKSLWCVTRFSEVIAQKHTELFLPLFKVAMSCLSNIHQFPVRLTAVKSIGVIAHKIKQYQQQLPDRSTWVQYGIEDVSILVDVFDILTYVNVETVHIILDTLVYLNKLSKVYIPEIANLGARSILQIFTLQHNDQMINRITMELITQLSEDPVSFNIIFQNAFSSFILDSFNLIKHHIAENSNLTQIRQQDLSLMASIFDVTSIFVKNCQDNNAKESLIKLLPPLLNLMIVNEECTLQQHASICLKNFIKVADQYIIKNQLVKDVLQVIMKLLQVPTNSQFESNSTYSGNLCMIAFHNLLGGSADPEILKQVIYKIFRSKLATTVQGLVLVWARMIINNPIESVNFLYSFSVENRFALKVLIDKWLLQQAAFRGKYTKNTTLLALTKLFLLKDNRIETLVAIAYNPSHQNVGHDVSAPLKILSTLIRGLDNEMIPQRKEQDYIRDAQNYIKDGEDERLEVDDDENGDYNDQFQEENEGKVEVDMNIIHDEEENQPRQFAVGGEKAGGLAEFETGSTNYMTEGFEFGYDDGEECDETTEEDLEYLKDQYIQVNTAEMLKQFFNDLAKNDPKYFAQCLKHLLKEDINLLQKYINLKNIEQLHSQQIY</sequence>
<dbReference type="GO" id="GO:0006606">
    <property type="term" value="P:protein import into nucleus"/>
    <property type="evidence" value="ECO:0007669"/>
    <property type="project" value="TreeGrafter"/>
</dbReference>
<evidence type="ECO:0000256" key="2">
    <source>
        <dbReference type="ARBA" id="ARBA00022448"/>
    </source>
</evidence>
<keyword evidence="6" id="KW-1185">Reference proteome</keyword>
<name>Q23AR9_TETTS</name>
<dbReference type="KEGG" id="tet:TTHERM_00770760"/>
<dbReference type="GO" id="GO:0005829">
    <property type="term" value="C:cytosol"/>
    <property type="evidence" value="ECO:0007669"/>
    <property type="project" value="TreeGrafter"/>
</dbReference>
<dbReference type="SUPFAM" id="SSF48371">
    <property type="entry name" value="ARM repeat"/>
    <property type="match status" value="1"/>
</dbReference>
<reference evidence="6" key="1">
    <citation type="journal article" date="2006" name="PLoS Biol.">
        <title>Macronuclear genome sequence of the ciliate Tetrahymena thermophila, a model eukaryote.</title>
        <authorList>
            <person name="Eisen J.A."/>
            <person name="Coyne R.S."/>
            <person name="Wu M."/>
            <person name="Wu D."/>
            <person name="Thiagarajan M."/>
            <person name="Wortman J.R."/>
            <person name="Badger J.H."/>
            <person name="Ren Q."/>
            <person name="Amedeo P."/>
            <person name="Jones K.M."/>
            <person name="Tallon L.J."/>
            <person name="Delcher A.L."/>
            <person name="Salzberg S.L."/>
            <person name="Silva J.C."/>
            <person name="Haas B.J."/>
            <person name="Majoros W.H."/>
            <person name="Farzad M."/>
            <person name="Carlton J.M."/>
            <person name="Smith R.K. Jr."/>
            <person name="Garg J."/>
            <person name="Pearlman R.E."/>
            <person name="Karrer K.M."/>
            <person name="Sun L."/>
            <person name="Manning G."/>
            <person name="Elde N.C."/>
            <person name="Turkewitz A.P."/>
            <person name="Asai D.J."/>
            <person name="Wilkes D.E."/>
            <person name="Wang Y."/>
            <person name="Cai H."/>
            <person name="Collins K."/>
            <person name="Stewart B.A."/>
            <person name="Lee S.R."/>
            <person name="Wilamowska K."/>
            <person name="Weinberg Z."/>
            <person name="Ruzzo W.L."/>
            <person name="Wloga D."/>
            <person name="Gaertig J."/>
            <person name="Frankel J."/>
            <person name="Tsao C.-C."/>
            <person name="Gorovsky M.A."/>
            <person name="Keeling P.J."/>
            <person name="Waller R.F."/>
            <person name="Patron N.J."/>
            <person name="Cherry J.M."/>
            <person name="Stover N.A."/>
            <person name="Krieger C.J."/>
            <person name="del Toro C."/>
            <person name="Ryder H.F."/>
            <person name="Williamson S.C."/>
            <person name="Barbeau R.A."/>
            <person name="Hamilton E.P."/>
            <person name="Orias E."/>
        </authorList>
    </citation>
    <scope>NUCLEOTIDE SEQUENCE [LARGE SCALE GENOMIC DNA]</scope>
    <source>
        <strain evidence="6">SB210</strain>
    </source>
</reference>
<evidence type="ECO:0000313" key="5">
    <source>
        <dbReference type="EMBL" id="EAR93623.2"/>
    </source>
</evidence>
<dbReference type="PANTHER" id="PTHR10997">
    <property type="entry name" value="IMPORTIN-7, 8, 11"/>
    <property type="match status" value="1"/>
</dbReference>
<dbReference type="SMR" id="Q23AR9"/>
<dbReference type="InterPro" id="IPR001494">
    <property type="entry name" value="Importin-beta_N"/>
</dbReference>
<keyword evidence="3" id="KW-0539">Nucleus</keyword>
<dbReference type="RefSeq" id="XP_001013868.2">
    <property type="nucleotide sequence ID" value="XM_001013868.2"/>
</dbReference>
<evidence type="ECO:0000256" key="1">
    <source>
        <dbReference type="ARBA" id="ARBA00004123"/>
    </source>
</evidence>
<dbReference type="PANTHER" id="PTHR10997:SF9">
    <property type="entry name" value="IMPORTIN-9"/>
    <property type="match status" value="1"/>
</dbReference>
<keyword evidence="2" id="KW-0813">Transport</keyword>
<protein>
    <submittedName>
        <fullName evidence="5">Importin-beta amine-terminal domain protein</fullName>
    </submittedName>
</protein>
<dbReference type="InterPro" id="IPR011989">
    <property type="entry name" value="ARM-like"/>
</dbReference>
<comment type="subcellular location">
    <subcellularLocation>
        <location evidence="1">Nucleus</location>
    </subcellularLocation>
</comment>
<evidence type="ECO:0000256" key="3">
    <source>
        <dbReference type="ARBA" id="ARBA00023242"/>
    </source>
</evidence>
<dbReference type="SMART" id="SM00913">
    <property type="entry name" value="IBN_N"/>
    <property type="match status" value="1"/>
</dbReference>
<dbReference type="PROSITE" id="PS50166">
    <property type="entry name" value="IMPORTIN_B_NT"/>
    <property type="match status" value="1"/>
</dbReference>
<dbReference type="EMBL" id="GG662723">
    <property type="protein sequence ID" value="EAR93623.2"/>
    <property type="molecule type" value="Genomic_DNA"/>
</dbReference>
<proteinExistence type="predicted"/>
<dbReference type="GO" id="GO:0005635">
    <property type="term" value="C:nuclear envelope"/>
    <property type="evidence" value="ECO:0007669"/>
    <property type="project" value="TreeGrafter"/>
</dbReference>
<dbReference type="Gene3D" id="1.25.10.10">
    <property type="entry name" value="Leucine-rich Repeat Variant"/>
    <property type="match status" value="1"/>
</dbReference>
<accession>Q23AR9</accession>
<dbReference type="HOGENOM" id="CLU_003725_0_0_1"/>